<evidence type="ECO:0000313" key="3">
    <source>
        <dbReference type="Proteomes" id="UP001242811"/>
    </source>
</evidence>
<sequence length="129" mass="15114">MSKTDFLSFLVPPLPYFIEGNFTTYQKGDRHPNRYNLGYFDVIIIKEGLLHIGEEDEAWKVAENYALILEPDKHHFPIEACTEQTSFYWFHFQTNSAWRAQSSPNLITPSSPLHFIPSTRQFIYPNSKK</sequence>
<keyword evidence="3" id="KW-1185">Reference proteome</keyword>
<comment type="caution">
    <text evidence="2">The sequence shown here is derived from an EMBL/GenBank/DDBJ whole genome shotgun (WGS) entry which is preliminary data.</text>
</comment>
<dbReference type="Proteomes" id="UP001242811">
    <property type="component" value="Unassembled WGS sequence"/>
</dbReference>
<dbReference type="RefSeq" id="WP_244316199.1">
    <property type="nucleotide sequence ID" value="NZ_CP045298.1"/>
</dbReference>
<dbReference type="InterPro" id="IPR037923">
    <property type="entry name" value="HTH-like"/>
</dbReference>
<gene>
    <name evidence="2" type="ORF">QOZ95_001900</name>
</gene>
<proteinExistence type="predicted"/>
<protein>
    <recommendedName>
        <fullName evidence="4">AraC-type arabinose-binding/dimerisation domain-containing protein</fullName>
    </recommendedName>
</protein>
<keyword evidence="1" id="KW-0238">DNA-binding</keyword>
<reference evidence="2 3" key="1">
    <citation type="submission" date="2023-07" db="EMBL/GenBank/DDBJ databases">
        <title>Genomic Encyclopedia of Type Strains, Phase IV (KMG-IV): sequencing the most valuable type-strain genomes for metagenomic binning, comparative biology and taxonomic classification.</title>
        <authorList>
            <person name="Goeker M."/>
        </authorList>
    </citation>
    <scope>NUCLEOTIDE SEQUENCE [LARGE SCALE GENOMIC DNA]</scope>
    <source>
        <strain evidence="2 3">DSM 14914</strain>
    </source>
</reference>
<evidence type="ECO:0000313" key="2">
    <source>
        <dbReference type="EMBL" id="MDQ0493738.1"/>
    </source>
</evidence>
<dbReference type="SUPFAM" id="SSF51215">
    <property type="entry name" value="Regulatory protein AraC"/>
    <property type="match status" value="1"/>
</dbReference>
<evidence type="ECO:0008006" key="4">
    <source>
        <dbReference type="Google" id="ProtNLM"/>
    </source>
</evidence>
<name>A0ABU0KWC6_9BACL</name>
<accession>A0ABU0KWC6</accession>
<organism evidence="2 3">
    <name type="scientific">Paenibacillus brasilensis</name>
    <dbReference type="NCBI Taxonomy" id="128574"/>
    <lineage>
        <taxon>Bacteria</taxon>
        <taxon>Bacillati</taxon>
        <taxon>Bacillota</taxon>
        <taxon>Bacilli</taxon>
        <taxon>Bacillales</taxon>
        <taxon>Paenibacillaceae</taxon>
        <taxon>Paenibacillus</taxon>
    </lineage>
</organism>
<dbReference type="EMBL" id="JAUSWA010000009">
    <property type="protein sequence ID" value="MDQ0493738.1"/>
    <property type="molecule type" value="Genomic_DNA"/>
</dbReference>
<evidence type="ECO:0000256" key="1">
    <source>
        <dbReference type="ARBA" id="ARBA00023125"/>
    </source>
</evidence>